<keyword evidence="3" id="KW-1185">Reference proteome</keyword>
<evidence type="ECO:0000256" key="1">
    <source>
        <dbReference type="ARBA" id="ARBA00005721"/>
    </source>
</evidence>
<dbReference type="GeneID" id="89521896"/>
<organism evidence="2 3">
    <name type="scientific">Dysosmobacter welbionis</name>
    <dbReference type="NCBI Taxonomy" id="2093857"/>
    <lineage>
        <taxon>Bacteria</taxon>
        <taxon>Bacillati</taxon>
        <taxon>Bacillota</taxon>
        <taxon>Clostridia</taxon>
        <taxon>Eubacteriales</taxon>
        <taxon>Oscillospiraceae</taxon>
        <taxon>Dysosmobacter</taxon>
    </lineage>
</organism>
<evidence type="ECO:0000313" key="3">
    <source>
        <dbReference type="Proteomes" id="UP000298642"/>
    </source>
</evidence>
<accession>A0A856I4C1</accession>
<comment type="similarity">
    <text evidence="1">Belongs to the asp23 family.</text>
</comment>
<dbReference type="EMBL" id="CP034413">
    <property type="protein sequence ID" value="QCI60973.2"/>
    <property type="molecule type" value="Genomic_DNA"/>
</dbReference>
<dbReference type="PANTHER" id="PTHR34297:SF2">
    <property type="entry name" value="ASP23_GLS24 FAMILY ENVELOPE STRESS RESPONSE PROTEIN"/>
    <property type="match status" value="1"/>
</dbReference>
<gene>
    <name evidence="2" type="ORF">EIO64_05820</name>
</gene>
<dbReference type="InterPro" id="IPR005531">
    <property type="entry name" value="Asp23"/>
</dbReference>
<dbReference type="PANTHER" id="PTHR34297">
    <property type="entry name" value="HYPOTHETICAL CYTOSOLIC PROTEIN-RELATED"/>
    <property type="match status" value="1"/>
</dbReference>
<dbReference type="Proteomes" id="UP000298642">
    <property type="component" value="Chromosome"/>
</dbReference>
<name>A0A856I4C1_9FIRM</name>
<dbReference type="KEGG" id="obj:EIO64_05820"/>
<dbReference type="RefSeq" id="WP_021750866.1">
    <property type="nucleotide sequence ID" value="NZ_CAUWCU010000042.1"/>
</dbReference>
<reference evidence="3" key="1">
    <citation type="submission" date="2018-12" db="EMBL/GenBank/DDBJ databases">
        <title>Dusodibacter welbiota gen. nov., sp. nov., isolated from human faeces and emended description of the Oscillibacter genus.</title>
        <authorList>
            <person name="Le Roy T."/>
            <person name="Van der Smissen P."/>
            <person name="Delzenne N."/>
            <person name="Muccioli G."/>
            <person name="Collet J.F."/>
            <person name="Cani P.D."/>
        </authorList>
    </citation>
    <scope>NUCLEOTIDE SEQUENCE [LARGE SCALE GENOMIC DNA]</scope>
    <source>
        <strain evidence="3">J115</strain>
    </source>
</reference>
<sequence>MIQFKSDHGDITVSSAVFSNITGMAATNCFGVKGMAYRSMTDGLVHLLRREAMSKGVSITYHDDNSISIELHIIVENGVNLPAVCRSIMNEVRYVVTRNTGVTVKDVDVCVDSMTL</sequence>
<evidence type="ECO:0000313" key="2">
    <source>
        <dbReference type="EMBL" id="QCI60973.2"/>
    </source>
</evidence>
<proteinExistence type="inferred from homology"/>
<protein>
    <submittedName>
        <fullName evidence="2">Asp23/Gls24 family envelope stress response protein</fullName>
    </submittedName>
</protein>
<dbReference type="Pfam" id="PF03780">
    <property type="entry name" value="Asp23"/>
    <property type="match status" value="1"/>
</dbReference>
<dbReference type="AlphaFoldDB" id="A0A856I4C1"/>